<organism evidence="1 2">
    <name type="scientific">Pedobacter frigiditerrae</name>
    <dbReference type="NCBI Taxonomy" id="2530452"/>
    <lineage>
        <taxon>Bacteria</taxon>
        <taxon>Pseudomonadati</taxon>
        <taxon>Bacteroidota</taxon>
        <taxon>Sphingobacteriia</taxon>
        <taxon>Sphingobacteriales</taxon>
        <taxon>Sphingobacteriaceae</taxon>
        <taxon>Pedobacter</taxon>
    </lineage>
</organism>
<evidence type="ECO:0000313" key="1">
    <source>
        <dbReference type="EMBL" id="TCC93271.1"/>
    </source>
</evidence>
<reference evidence="1 2" key="1">
    <citation type="submission" date="2019-02" db="EMBL/GenBank/DDBJ databases">
        <title>Pedobacter sp. RP-1-13 sp. nov., isolated from Arctic soil.</title>
        <authorList>
            <person name="Dahal R.H."/>
        </authorList>
    </citation>
    <scope>NUCLEOTIDE SEQUENCE [LARGE SCALE GENOMIC DNA]</scope>
    <source>
        <strain evidence="1 2">RP-1-13</strain>
    </source>
</reference>
<sequence>MKRTIFTIVFFGLLTIMLACEGIVGGDGYIYNSKTNIPLAEVKVVLLLNNKAQDSCYSNEKGFFRASQFVGCVPKCPNAKILLTKDGFKSLAIDFDEYWKSNDYNSISRDSLILYLIPNE</sequence>
<gene>
    <name evidence="1" type="ORF">EZ428_00415</name>
</gene>
<evidence type="ECO:0008006" key="3">
    <source>
        <dbReference type="Google" id="ProtNLM"/>
    </source>
</evidence>
<dbReference type="Proteomes" id="UP000292884">
    <property type="component" value="Unassembled WGS sequence"/>
</dbReference>
<dbReference type="AlphaFoldDB" id="A0A4R0N0N6"/>
<dbReference type="PROSITE" id="PS51257">
    <property type="entry name" value="PROKAR_LIPOPROTEIN"/>
    <property type="match status" value="1"/>
</dbReference>
<protein>
    <recommendedName>
        <fullName evidence="3">Lipoprotein</fullName>
    </recommendedName>
</protein>
<accession>A0A4R0N0N6</accession>
<dbReference type="RefSeq" id="WP_131551140.1">
    <property type="nucleotide sequence ID" value="NZ_SJSK01000001.1"/>
</dbReference>
<evidence type="ECO:0000313" key="2">
    <source>
        <dbReference type="Proteomes" id="UP000292884"/>
    </source>
</evidence>
<proteinExistence type="predicted"/>
<keyword evidence="2" id="KW-1185">Reference proteome</keyword>
<dbReference type="OrthoDB" id="767890at2"/>
<name>A0A4R0N0N6_9SPHI</name>
<comment type="caution">
    <text evidence="1">The sequence shown here is derived from an EMBL/GenBank/DDBJ whole genome shotgun (WGS) entry which is preliminary data.</text>
</comment>
<dbReference type="EMBL" id="SJSK01000001">
    <property type="protein sequence ID" value="TCC93271.1"/>
    <property type="molecule type" value="Genomic_DNA"/>
</dbReference>